<reference evidence="1 2" key="1">
    <citation type="journal article" date="2024" name="J Genomics">
        <title>Draft genome sequencing and assembly of Favolaschia claudopus CIRM-BRFM 2984 isolated from oak limbs.</title>
        <authorList>
            <person name="Navarro D."/>
            <person name="Drula E."/>
            <person name="Chaduli D."/>
            <person name="Cazenave R."/>
            <person name="Ahrendt S."/>
            <person name="Wang J."/>
            <person name="Lipzen A."/>
            <person name="Daum C."/>
            <person name="Barry K."/>
            <person name="Grigoriev I.V."/>
            <person name="Favel A."/>
            <person name="Rosso M.N."/>
            <person name="Martin F."/>
        </authorList>
    </citation>
    <scope>NUCLEOTIDE SEQUENCE [LARGE SCALE GENOMIC DNA]</scope>
    <source>
        <strain evidence="1 2">CIRM-BRFM 2984</strain>
    </source>
</reference>
<name>A0AAW0AVE7_9AGAR</name>
<sequence length="169" mass="19565">MNLAQMLGQFVLTTVRTIYSEWPRSQVRDTREKSRFTTCAEDGEQLRNAQRAIQTSTGCVEAMHDCAIRNHGVNVRLDVLRERIRRPNHVQEFVQRLRESRTRAAGRLFANPLRGHHHLRKEQHTDNHDFRYSAEVHLNRVAIIELANGVVTMLGPVLYVSKSNLTRTL</sequence>
<evidence type="ECO:0000313" key="1">
    <source>
        <dbReference type="EMBL" id="KAK7016481.1"/>
    </source>
</evidence>
<protein>
    <submittedName>
        <fullName evidence="1">Uncharacterized protein</fullName>
    </submittedName>
</protein>
<organism evidence="1 2">
    <name type="scientific">Favolaschia claudopus</name>
    <dbReference type="NCBI Taxonomy" id="2862362"/>
    <lineage>
        <taxon>Eukaryota</taxon>
        <taxon>Fungi</taxon>
        <taxon>Dikarya</taxon>
        <taxon>Basidiomycota</taxon>
        <taxon>Agaricomycotina</taxon>
        <taxon>Agaricomycetes</taxon>
        <taxon>Agaricomycetidae</taxon>
        <taxon>Agaricales</taxon>
        <taxon>Marasmiineae</taxon>
        <taxon>Mycenaceae</taxon>
        <taxon>Favolaschia</taxon>
    </lineage>
</organism>
<keyword evidence="2" id="KW-1185">Reference proteome</keyword>
<proteinExistence type="predicted"/>
<dbReference type="AlphaFoldDB" id="A0AAW0AVE7"/>
<accession>A0AAW0AVE7</accession>
<gene>
    <name evidence="1" type="ORF">R3P38DRAFT_2785694</name>
</gene>
<evidence type="ECO:0000313" key="2">
    <source>
        <dbReference type="Proteomes" id="UP001362999"/>
    </source>
</evidence>
<dbReference type="EMBL" id="JAWWNJ010000050">
    <property type="protein sequence ID" value="KAK7016481.1"/>
    <property type="molecule type" value="Genomic_DNA"/>
</dbReference>
<comment type="caution">
    <text evidence="1">The sequence shown here is derived from an EMBL/GenBank/DDBJ whole genome shotgun (WGS) entry which is preliminary data.</text>
</comment>
<dbReference type="Proteomes" id="UP001362999">
    <property type="component" value="Unassembled WGS sequence"/>
</dbReference>